<reference evidence="3" key="2">
    <citation type="submission" date="2022-01" db="EMBL/GenBank/DDBJ databases">
        <authorList>
            <person name="Yamashiro T."/>
            <person name="Shiraishi A."/>
            <person name="Satake H."/>
            <person name="Nakayama K."/>
        </authorList>
    </citation>
    <scope>NUCLEOTIDE SEQUENCE</scope>
</reference>
<accession>A0ABQ5DZ62</accession>
<name>A0ABQ5DZ62_9ASTR</name>
<dbReference type="PROSITE" id="PS00726">
    <property type="entry name" value="AP_NUCLEASE_F1_1"/>
    <property type="match status" value="1"/>
</dbReference>
<dbReference type="EMBL" id="BQNB010015735">
    <property type="protein sequence ID" value="GJT43501.1"/>
    <property type="molecule type" value="Genomic_DNA"/>
</dbReference>
<gene>
    <name evidence="3" type="ORF">Tco_0952216</name>
</gene>
<evidence type="ECO:0000313" key="3">
    <source>
        <dbReference type="EMBL" id="GJT43501.1"/>
    </source>
</evidence>
<feature type="compositionally biased region" description="Basic and acidic residues" evidence="1">
    <location>
        <begin position="111"/>
        <end position="131"/>
    </location>
</feature>
<protein>
    <submittedName>
        <fullName evidence="3">Transposon TX1</fullName>
    </submittedName>
</protein>
<dbReference type="Pfam" id="PF13966">
    <property type="entry name" value="zf-RVT"/>
    <property type="match status" value="1"/>
</dbReference>
<feature type="region of interest" description="Disordered" evidence="1">
    <location>
        <begin position="251"/>
        <end position="311"/>
    </location>
</feature>
<feature type="region of interest" description="Disordered" evidence="1">
    <location>
        <begin position="77"/>
        <end position="148"/>
    </location>
</feature>
<feature type="domain" description="Reverse transcriptase zinc-binding" evidence="2">
    <location>
        <begin position="866"/>
        <end position="932"/>
    </location>
</feature>
<dbReference type="InterPro" id="IPR036691">
    <property type="entry name" value="Endo/exonu/phosph_ase_sf"/>
</dbReference>
<organism evidence="3 4">
    <name type="scientific">Tanacetum coccineum</name>
    <dbReference type="NCBI Taxonomy" id="301880"/>
    <lineage>
        <taxon>Eukaryota</taxon>
        <taxon>Viridiplantae</taxon>
        <taxon>Streptophyta</taxon>
        <taxon>Embryophyta</taxon>
        <taxon>Tracheophyta</taxon>
        <taxon>Spermatophyta</taxon>
        <taxon>Magnoliopsida</taxon>
        <taxon>eudicotyledons</taxon>
        <taxon>Gunneridae</taxon>
        <taxon>Pentapetalae</taxon>
        <taxon>asterids</taxon>
        <taxon>campanulids</taxon>
        <taxon>Asterales</taxon>
        <taxon>Asteraceae</taxon>
        <taxon>Asteroideae</taxon>
        <taxon>Anthemideae</taxon>
        <taxon>Anthemidinae</taxon>
        <taxon>Tanacetum</taxon>
    </lineage>
</organism>
<evidence type="ECO:0000313" key="4">
    <source>
        <dbReference type="Proteomes" id="UP001151760"/>
    </source>
</evidence>
<dbReference type="Proteomes" id="UP001151760">
    <property type="component" value="Unassembled WGS sequence"/>
</dbReference>
<dbReference type="PANTHER" id="PTHR33116">
    <property type="entry name" value="REVERSE TRANSCRIPTASE ZINC-BINDING DOMAIN-CONTAINING PROTEIN-RELATED-RELATED"/>
    <property type="match status" value="1"/>
</dbReference>
<keyword evidence="4" id="KW-1185">Reference proteome</keyword>
<evidence type="ECO:0000256" key="1">
    <source>
        <dbReference type="SAM" id="MobiDB-lite"/>
    </source>
</evidence>
<reference evidence="3" key="1">
    <citation type="journal article" date="2022" name="Int. J. Mol. Sci.">
        <title>Draft Genome of Tanacetum Coccineum: Genomic Comparison of Closely Related Tanacetum-Family Plants.</title>
        <authorList>
            <person name="Yamashiro T."/>
            <person name="Shiraishi A."/>
            <person name="Nakayama K."/>
            <person name="Satake H."/>
        </authorList>
    </citation>
    <scope>NUCLEOTIDE SEQUENCE</scope>
</reference>
<sequence length="959" mass="110397">MRLMKRLKNYNQWVVTDQRLRRVHIHTINKGLIREELNIKFNGRVHKISVVEEVHDITTWEIQISVMIKHVSKVGGVTEDKMDENDMQIDEREGEDEDEGSEDEGSEDEENRGNRSDINSDNRNRGEDEGSRYSGEAKVGDTFEADLGNIKENSADQEKDMCGECNANNNSGSTRKEGPTEEIVNNGYEHIQKIVNMKVIQKENESGPNLDHDVGQIDGLVIEKKNGLYGIVSTGPSGKKCNKSNRVSKIMDGNFNNKKHRCKGKSGEDNEMTDVRLHEGSTSRRDKREVSPSSSVESGGDRLKKRGKLSMKRGSMGLRLRRILTKVKEVGELIGVLRLRAKEEKKREEHGIAEEECNVAADIISVNVRGMGESGKKGWIRNIIRAQHPDIIGLQETKERLVFTCKEAIDDKRFVAVKGSWKGKDDEMFLVCSRRFTRVSDDRLKFSKLDRFLLNDEFNNLWGNLSVMTLDRKLSDHYPIMLKDVELDFGPKLFRIFNIWMEEPDFTHVLEEAWKKYVKERFGEHKEKTKKLKNEAMRWKLKAEKRALNDVERETWMEARKRWEEKERERNNKCNLRGLMVNGLWCKDPKVIKVEMARHYKSLYSEYGGIRPIFCCDRLEKISIVDAMSLEDIFSEKEAWDASGLMGFGEKWCKWVDVCLRSTSMSILVNGSPSEEFELGMGVRQGDPLSPFLFILAAEGLNAIVNVAATKDIFRGVKVGINNIMVLHLQQANDTIFFGEWNKENAKSLMCILKCFEKVFGLRVNYNKSKLYGIGVNEMELVDMARWMGCSIREFPFTYLGLPIGENIRRKNAWNPVVSGGGDLGTKVMGYGLRWRWVQVKDGVFKVKELTRLREEKILHVESSGQETISNKLVPKKVNIFVWRDLKCRLSVRVELDRRGIDLDSVLYPSCNNVVESCAHSLVTYDLAMRVWEKLFIWWKLGNVNAFSIDEFFFIIGKR</sequence>
<feature type="compositionally biased region" description="Acidic residues" evidence="1">
    <location>
        <begin position="81"/>
        <end position="110"/>
    </location>
</feature>
<dbReference type="InterPro" id="IPR026960">
    <property type="entry name" value="RVT-Znf"/>
</dbReference>
<dbReference type="Gene3D" id="3.60.10.10">
    <property type="entry name" value="Endonuclease/exonuclease/phosphatase"/>
    <property type="match status" value="1"/>
</dbReference>
<proteinExistence type="predicted"/>
<dbReference type="SUPFAM" id="SSF56219">
    <property type="entry name" value="DNase I-like"/>
    <property type="match status" value="1"/>
</dbReference>
<feature type="compositionally biased region" description="Basic and acidic residues" evidence="1">
    <location>
        <begin position="265"/>
        <end position="290"/>
    </location>
</feature>
<dbReference type="PANTHER" id="PTHR33116:SF77">
    <property type="entry name" value="RNA-DIRECTED DNA POLYMERASE"/>
    <property type="match status" value="1"/>
</dbReference>
<dbReference type="InterPro" id="IPR020847">
    <property type="entry name" value="AP_endonuclease_F1_BS"/>
</dbReference>
<comment type="caution">
    <text evidence="3">The sequence shown here is derived from an EMBL/GenBank/DDBJ whole genome shotgun (WGS) entry which is preliminary data.</text>
</comment>
<feature type="region of interest" description="Disordered" evidence="1">
    <location>
        <begin position="161"/>
        <end position="180"/>
    </location>
</feature>
<evidence type="ECO:0000259" key="2">
    <source>
        <dbReference type="Pfam" id="PF13966"/>
    </source>
</evidence>